<name>A0A2G6KKH2_9BACT</name>
<comment type="subcellular location">
    <subcellularLocation>
        <location evidence="1">Endoplasmic reticulum membrane</location>
        <topology evidence="1">Single-pass membrane protein</topology>
    </subcellularLocation>
</comment>
<keyword evidence="11" id="KW-0472">Membrane</keyword>
<evidence type="ECO:0000259" key="13">
    <source>
        <dbReference type="Pfam" id="PF00535"/>
    </source>
</evidence>
<evidence type="ECO:0000256" key="7">
    <source>
        <dbReference type="ARBA" id="ARBA00022692"/>
    </source>
</evidence>
<reference evidence="14 15" key="1">
    <citation type="submission" date="2017-10" db="EMBL/GenBank/DDBJ databases">
        <title>Novel microbial diversity and functional potential in the marine mammal oral microbiome.</title>
        <authorList>
            <person name="Dudek N.K."/>
            <person name="Sun C.L."/>
            <person name="Burstein D."/>
            <person name="Kantor R.S."/>
            <person name="Aliaga Goltsman D.S."/>
            <person name="Bik E.M."/>
            <person name="Thomas B.C."/>
            <person name="Banfield J.F."/>
            <person name="Relman D.A."/>
        </authorList>
    </citation>
    <scope>NUCLEOTIDE SEQUENCE [LARGE SCALE GENOMIC DNA]</scope>
    <source>
        <strain evidence="14">DOLJORAL78_47_16</strain>
    </source>
</reference>
<comment type="caution">
    <text evidence="14">The sequence shown here is derived from an EMBL/GenBank/DDBJ whole genome shotgun (WGS) entry which is preliminary data.</text>
</comment>
<dbReference type="PANTHER" id="PTHR10859:SF91">
    <property type="entry name" value="DOLICHYL-PHOSPHATE BETA-GLUCOSYLTRANSFERASE"/>
    <property type="match status" value="1"/>
</dbReference>
<evidence type="ECO:0000256" key="5">
    <source>
        <dbReference type="ARBA" id="ARBA00022676"/>
    </source>
</evidence>
<keyword evidence="7" id="KW-0812">Transmembrane</keyword>
<evidence type="ECO:0000256" key="2">
    <source>
        <dbReference type="ARBA" id="ARBA00004922"/>
    </source>
</evidence>
<keyword evidence="5" id="KW-0328">Glycosyltransferase</keyword>
<dbReference type="Gene3D" id="3.90.550.10">
    <property type="entry name" value="Spore Coat Polysaccharide Biosynthesis Protein SpsA, Chain A"/>
    <property type="match status" value="1"/>
</dbReference>
<dbReference type="SUPFAM" id="SSF53448">
    <property type="entry name" value="Nucleotide-diphospho-sugar transferases"/>
    <property type="match status" value="1"/>
</dbReference>
<keyword evidence="10" id="KW-1133">Transmembrane helix</keyword>
<feature type="domain" description="Glycosyltransferase 2-like" evidence="13">
    <location>
        <begin position="22"/>
        <end position="184"/>
    </location>
</feature>
<dbReference type="Pfam" id="PF00535">
    <property type="entry name" value="Glycos_transf_2"/>
    <property type="match status" value="1"/>
</dbReference>
<dbReference type="Proteomes" id="UP000230821">
    <property type="component" value="Unassembled WGS sequence"/>
</dbReference>
<keyword evidence="6 14" id="KW-0808">Transferase</keyword>
<dbReference type="InterPro" id="IPR001173">
    <property type="entry name" value="Glyco_trans_2-like"/>
</dbReference>
<evidence type="ECO:0000256" key="9">
    <source>
        <dbReference type="ARBA" id="ARBA00022968"/>
    </source>
</evidence>
<dbReference type="AlphaFoldDB" id="A0A2G6KKH2"/>
<keyword evidence="9" id="KW-0735">Signal-anchor</keyword>
<comment type="similarity">
    <text evidence="3">Belongs to the glycosyltransferase 2 family.</text>
</comment>
<evidence type="ECO:0000256" key="4">
    <source>
        <dbReference type="ARBA" id="ARBA00012583"/>
    </source>
</evidence>
<evidence type="ECO:0000313" key="15">
    <source>
        <dbReference type="Proteomes" id="UP000230821"/>
    </source>
</evidence>
<dbReference type="GO" id="GO:0006487">
    <property type="term" value="P:protein N-linked glycosylation"/>
    <property type="evidence" value="ECO:0007669"/>
    <property type="project" value="TreeGrafter"/>
</dbReference>
<accession>A0A2G6KKH2</accession>
<evidence type="ECO:0000256" key="6">
    <source>
        <dbReference type="ARBA" id="ARBA00022679"/>
    </source>
</evidence>
<evidence type="ECO:0000256" key="12">
    <source>
        <dbReference type="ARBA" id="ARBA00045097"/>
    </source>
</evidence>
<evidence type="ECO:0000256" key="1">
    <source>
        <dbReference type="ARBA" id="ARBA00004389"/>
    </source>
</evidence>
<protein>
    <recommendedName>
        <fullName evidence="4">dolichyl-phosphate beta-glucosyltransferase</fullName>
        <ecNumber evidence="4">2.4.1.117</ecNumber>
    </recommendedName>
</protein>
<comment type="pathway">
    <text evidence="2">Protein modification; protein glycosylation.</text>
</comment>
<evidence type="ECO:0000256" key="11">
    <source>
        <dbReference type="ARBA" id="ARBA00023136"/>
    </source>
</evidence>
<dbReference type="EMBL" id="PDSK01000023">
    <property type="protein sequence ID" value="PIE36168.1"/>
    <property type="molecule type" value="Genomic_DNA"/>
</dbReference>
<evidence type="ECO:0000256" key="3">
    <source>
        <dbReference type="ARBA" id="ARBA00006739"/>
    </source>
</evidence>
<dbReference type="InterPro" id="IPR029044">
    <property type="entry name" value="Nucleotide-diphossugar_trans"/>
</dbReference>
<keyword evidence="8" id="KW-0256">Endoplasmic reticulum</keyword>
<evidence type="ECO:0000256" key="10">
    <source>
        <dbReference type="ARBA" id="ARBA00022989"/>
    </source>
</evidence>
<gene>
    <name evidence="14" type="ORF">CSA56_01035</name>
</gene>
<evidence type="ECO:0000256" key="8">
    <source>
        <dbReference type="ARBA" id="ARBA00022824"/>
    </source>
</evidence>
<dbReference type="PANTHER" id="PTHR10859">
    <property type="entry name" value="GLYCOSYL TRANSFERASE"/>
    <property type="match status" value="1"/>
</dbReference>
<sequence>MLKPLSGRHSRRGVMEDTPFLSIIIPAYHEEQRLPRTLEILNGYLHRQTYSYELIVVDDGSSDESSRLMQQCMRQFGEQGLFLKNERNRGKGYSVRRGVLSSHGDYVLFSDADLSTPITEVEKLLGSLRQGYDIAIGSRGLKTSDIQVHQAWYRERMGKIFNRIARSLHLTKFSDTQCGFKCFRGDAARSLFPLQSLEGWSFDVEILFLAARRKYRIAEVPIQWFNEPNSRVNALTDAMKMFRDLLLIRYNAWSGKYD</sequence>
<organism evidence="14 15">
    <name type="scientific">candidate division KSB3 bacterium</name>
    <dbReference type="NCBI Taxonomy" id="2044937"/>
    <lineage>
        <taxon>Bacteria</taxon>
        <taxon>candidate division KSB3</taxon>
    </lineage>
</organism>
<comment type="catalytic activity">
    <reaction evidence="12">
        <text>a di-trans,poly-cis-dolichyl phosphate + UDP-alpha-D-glucose = a di-trans,poly-cis-dolichyl beta-D-glucosyl phosphate + UDP</text>
        <dbReference type="Rhea" id="RHEA:15401"/>
        <dbReference type="Rhea" id="RHEA-COMP:19498"/>
        <dbReference type="Rhea" id="RHEA-COMP:19502"/>
        <dbReference type="ChEBI" id="CHEBI:57525"/>
        <dbReference type="ChEBI" id="CHEBI:57683"/>
        <dbReference type="ChEBI" id="CHEBI:58223"/>
        <dbReference type="ChEBI" id="CHEBI:58885"/>
        <dbReference type="EC" id="2.4.1.117"/>
    </reaction>
    <physiologicalReaction direction="left-to-right" evidence="12">
        <dbReference type="Rhea" id="RHEA:15402"/>
    </physiologicalReaction>
</comment>
<dbReference type="EC" id="2.4.1.117" evidence="4"/>
<proteinExistence type="inferred from homology"/>
<evidence type="ECO:0000313" key="14">
    <source>
        <dbReference type="EMBL" id="PIE36168.1"/>
    </source>
</evidence>
<dbReference type="CDD" id="cd04188">
    <property type="entry name" value="DPG_synthase"/>
    <property type="match status" value="1"/>
</dbReference>
<dbReference type="GO" id="GO:0004581">
    <property type="term" value="F:dolichyl-phosphate beta-glucosyltransferase activity"/>
    <property type="evidence" value="ECO:0007669"/>
    <property type="project" value="UniProtKB-EC"/>
</dbReference>
<dbReference type="InterPro" id="IPR035518">
    <property type="entry name" value="DPG_synthase"/>
</dbReference>